<gene>
    <name evidence="2" type="ORF">GKC30_06080</name>
</gene>
<sequence>MTARTTPLALLVLTPLFVLALCWQAHAHTLYFTLHDAGDGMVELEGLFSNGALASRTTVKIYDKADGSLLWQGRTDDFGTCTFERPEVPYEVEVDAGPGHKARGAGI</sequence>
<name>A0A7K1KMF6_9BACT</name>
<accession>A0A7K1KMF6</accession>
<dbReference type="RefSeq" id="WP_155933098.1">
    <property type="nucleotide sequence ID" value="NZ_WODC01000003.1"/>
</dbReference>
<evidence type="ECO:0000313" key="2">
    <source>
        <dbReference type="EMBL" id="MUM77197.1"/>
    </source>
</evidence>
<organism evidence="2 3">
    <name type="scientific">Pseudodesulfovibrio alkaliphilus</name>
    <dbReference type="NCBI Taxonomy" id="2661613"/>
    <lineage>
        <taxon>Bacteria</taxon>
        <taxon>Pseudomonadati</taxon>
        <taxon>Thermodesulfobacteriota</taxon>
        <taxon>Desulfovibrionia</taxon>
        <taxon>Desulfovibrionales</taxon>
        <taxon>Desulfovibrionaceae</taxon>
    </lineage>
</organism>
<dbReference type="EMBL" id="WODC01000003">
    <property type="protein sequence ID" value="MUM77197.1"/>
    <property type="molecule type" value="Genomic_DNA"/>
</dbReference>
<dbReference type="AlphaFoldDB" id="A0A7K1KMF6"/>
<feature type="signal peptide" evidence="1">
    <location>
        <begin position="1"/>
        <end position="27"/>
    </location>
</feature>
<comment type="caution">
    <text evidence="2">The sequence shown here is derived from an EMBL/GenBank/DDBJ whole genome shotgun (WGS) entry which is preliminary data.</text>
</comment>
<feature type="chain" id="PRO_5029479874" description="DUF4198 domain-containing protein" evidence="1">
    <location>
        <begin position="28"/>
        <end position="107"/>
    </location>
</feature>
<keyword evidence="3" id="KW-1185">Reference proteome</keyword>
<reference evidence="2 3" key="1">
    <citation type="submission" date="2019-11" db="EMBL/GenBank/DDBJ databases">
        <title>Pseudodesulfovibrio alkaliphilus, sp. nov., an alkaliphilic sulfate-reducing bacteria from mud volcano of Taman peninsula, Russia.</title>
        <authorList>
            <person name="Frolova A."/>
            <person name="Merkel A.Y."/>
            <person name="Slobodkin A.I."/>
        </authorList>
    </citation>
    <scope>NUCLEOTIDE SEQUENCE [LARGE SCALE GENOMIC DNA]</scope>
    <source>
        <strain evidence="2 3">F-1</strain>
    </source>
</reference>
<proteinExistence type="predicted"/>
<evidence type="ECO:0000313" key="3">
    <source>
        <dbReference type="Proteomes" id="UP000461162"/>
    </source>
</evidence>
<protein>
    <recommendedName>
        <fullName evidence="4">DUF4198 domain-containing protein</fullName>
    </recommendedName>
</protein>
<evidence type="ECO:0008006" key="4">
    <source>
        <dbReference type="Google" id="ProtNLM"/>
    </source>
</evidence>
<keyword evidence="1" id="KW-0732">Signal</keyword>
<dbReference type="Proteomes" id="UP000461162">
    <property type="component" value="Unassembled WGS sequence"/>
</dbReference>
<evidence type="ECO:0000256" key="1">
    <source>
        <dbReference type="SAM" id="SignalP"/>
    </source>
</evidence>